<dbReference type="RefSeq" id="WP_099341243.1">
    <property type="nucleotide sequence ID" value="NZ_CP032098.1"/>
</dbReference>
<evidence type="ECO:0000313" key="1">
    <source>
        <dbReference type="EMBL" id="AXX92199.1"/>
    </source>
</evidence>
<accession>A0A2G1DLQ3</accession>
<reference evidence="1 4" key="2">
    <citation type="submission" date="2018-08" db="EMBL/GenBank/DDBJ databases">
        <title>Complete genome of the Arcobacter molluscorum type strain LMG 25693.</title>
        <authorList>
            <person name="Miller W.G."/>
            <person name="Yee E."/>
            <person name="Bono J.L."/>
        </authorList>
    </citation>
    <scope>NUCLEOTIDE SEQUENCE [LARGE SCALE GENOMIC DNA]</scope>
    <source>
        <strain evidence="1 4">CECT 7696</strain>
    </source>
</reference>
<dbReference type="Proteomes" id="UP000262712">
    <property type="component" value="Chromosome"/>
</dbReference>
<name>A0A2G1DLQ3_9BACT</name>
<sequence length="121" mass="14631">MSKDKYLRRHFYMDEDSLKSLSKLEKKYKKTGSMIVRNLLNKRASLKTLKFLEEQIKTNKRAQLLVSRLPNNINQIAHNLNEGAHNFDEYKFYEITEEFKDEVKELIFELRYNTRLLEEII</sequence>
<dbReference type="AlphaFoldDB" id="A0A2G1DLQ3"/>
<proteinExistence type="predicted"/>
<gene>
    <name evidence="1" type="ORF">AMOL_1218</name>
    <name evidence="2" type="ORF">CPU12_01215</name>
</gene>
<dbReference type="EMBL" id="NXFY01000001">
    <property type="protein sequence ID" value="PHO19427.1"/>
    <property type="molecule type" value="Genomic_DNA"/>
</dbReference>
<dbReference type="KEGG" id="amol:AMOL_1218"/>
<evidence type="ECO:0000313" key="3">
    <source>
        <dbReference type="Proteomes" id="UP000221222"/>
    </source>
</evidence>
<protein>
    <submittedName>
        <fullName evidence="1">Mobilization protein MobC</fullName>
    </submittedName>
</protein>
<keyword evidence="3" id="KW-1185">Reference proteome</keyword>
<organism evidence="2 3">
    <name type="scientific">Malaciobacter molluscorum LMG 25693</name>
    <dbReference type="NCBI Taxonomy" id="870501"/>
    <lineage>
        <taxon>Bacteria</taxon>
        <taxon>Pseudomonadati</taxon>
        <taxon>Campylobacterota</taxon>
        <taxon>Epsilonproteobacteria</taxon>
        <taxon>Campylobacterales</taxon>
        <taxon>Arcobacteraceae</taxon>
        <taxon>Malaciobacter</taxon>
    </lineage>
</organism>
<evidence type="ECO:0000313" key="2">
    <source>
        <dbReference type="EMBL" id="PHO19427.1"/>
    </source>
</evidence>
<dbReference type="EMBL" id="CP032098">
    <property type="protein sequence ID" value="AXX92199.1"/>
    <property type="molecule type" value="Genomic_DNA"/>
</dbReference>
<evidence type="ECO:0000313" key="4">
    <source>
        <dbReference type="Proteomes" id="UP000262712"/>
    </source>
</evidence>
<reference evidence="2 3" key="1">
    <citation type="submission" date="2017-09" db="EMBL/GenBank/DDBJ databases">
        <title>Arcobacter canalis sp. nov., a new species isolated from a water canal contaminated with urban sewage.</title>
        <authorList>
            <person name="Perez-Cataluna A."/>
            <person name="Salas-Masso N."/>
            <person name="Figueras M.J."/>
        </authorList>
    </citation>
    <scope>NUCLEOTIDE SEQUENCE [LARGE SCALE GENOMIC DNA]</scope>
    <source>
        <strain evidence="2 3">F98-3</strain>
    </source>
</reference>
<dbReference type="Proteomes" id="UP000221222">
    <property type="component" value="Unassembled WGS sequence"/>
</dbReference>